<comment type="caution">
    <text evidence="1">The sequence shown here is derived from an EMBL/GenBank/DDBJ whole genome shotgun (WGS) entry which is preliminary data.</text>
</comment>
<proteinExistence type="predicted"/>
<sequence>MSMPFQNLITRHSHTHTSIRLNPPNLKSPKFDVTIFPHFQTLKTRVAFPFKLRSVHTQRHYSLRALQSDGVVDKQYVVAADTFDVDAFLSIAEFFCLASSAVISIGFVINSRFSASQKPVLEWFGNRATVWQSLLLVVGIVIGAAIRRRQWRRICLGFSKSGSSGVNLVERIEKVEEDLRNSATIIRVLSRQLEKLGIRFRVTRKSMKEPIAQTAELAQKNSEATRALAMQEDILEKELAEIQKVLLAMQDQQQKQLELILAIAKSGKLWDNNKPVPPQDQKKAETSPLTGGGSKSDGNR</sequence>
<reference evidence="2" key="1">
    <citation type="journal article" date="2022" name="Mol. Ecol. Resour.">
        <title>The genomes of chicory, endive, great burdock and yacon provide insights into Asteraceae palaeo-polyploidization history and plant inulin production.</title>
        <authorList>
            <person name="Fan W."/>
            <person name="Wang S."/>
            <person name="Wang H."/>
            <person name="Wang A."/>
            <person name="Jiang F."/>
            <person name="Liu H."/>
            <person name="Zhao H."/>
            <person name="Xu D."/>
            <person name="Zhang Y."/>
        </authorList>
    </citation>
    <scope>NUCLEOTIDE SEQUENCE [LARGE SCALE GENOMIC DNA]</scope>
    <source>
        <strain evidence="2">cv. Punajuju</strain>
    </source>
</reference>
<organism evidence="1 2">
    <name type="scientific">Cichorium intybus</name>
    <name type="common">Chicory</name>
    <dbReference type="NCBI Taxonomy" id="13427"/>
    <lineage>
        <taxon>Eukaryota</taxon>
        <taxon>Viridiplantae</taxon>
        <taxon>Streptophyta</taxon>
        <taxon>Embryophyta</taxon>
        <taxon>Tracheophyta</taxon>
        <taxon>Spermatophyta</taxon>
        <taxon>Magnoliopsida</taxon>
        <taxon>eudicotyledons</taxon>
        <taxon>Gunneridae</taxon>
        <taxon>Pentapetalae</taxon>
        <taxon>asterids</taxon>
        <taxon>campanulids</taxon>
        <taxon>Asterales</taxon>
        <taxon>Asteraceae</taxon>
        <taxon>Cichorioideae</taxon>
        <taxon>Cichorieae</taxon>
        <taxon>Cichoriinae</taxon>
        <taxon>Cichorium</taxon>
    </lineage>
</organism>
<evidence type="ECO:0000313" key="2">
    <source>
        <dbReference type="Proteomes" id="UP001055811"/>
    </source>
</evidence>
<accession>A0ACB9BM19</accession>
<name>A0ACB9BM19_CICIN</name>
<protein>
    <submittedName>
        <fullName evidence="1">Uncharacterized protein</fullName>
    </submittedName>
</protein>
<evidence type="ECO:0000313" key="1">
    <source>
        <dbReference type="EMBL" id="KAI3723064.1"/>
    </source>
</evidence>
<keyword evidence="2" id="KW-1185">Reference proteome</keyword>
<dbReference type="EMBL" id="CM042014">
    <property type="protein sequence ID" value="KAI3723064.1"/>
    <property type="molecule type" value="Genomic_DNA"/>
</dbReference>
<reference evidence="1 2" key="2">
    <citation type="journal article" date="2022" name="Mol. Ecol. Resour.">
        <title>The genomes of chicory, endive, great burdock and yacon provide insights into Asteraceae paleo-polyploidization history and plant inulin production.</title>
        <authorList>
            <person name="Fan W."/>
            <person name="Wang S."/>
            <person name="Wang H."/>
            <person name="Wang A."/>
            <person name="Jiang F."/>
            <person name="Liu H."/>
            <person name="Zhao H."/>
            <person name="Xu D."/>
            <person name="Zhang Y."/>
        </authorList>
    </citation>
    <scope>NUCLEOTIDE SEQUENCE [LARGE SCALE GENOMIC DNA]</scope>
    <source>
        <strain evidence="2">cv. Punajuju</strain>
        <tissue evidence="1">Leaves</tissue>
    </source>
</reference>
<gene>
    <name evidence="1" type="ORF">L2E82_34382</name>
</gene>
<dbReference type="Proteomes" id="UP001055811">
    <property type="component" value="Linkage Group LG06"/>
</dbReference>